<dbReference type="AlphaFoldDB" id="A0A9P7NAI9"/>
<gene>
    <name evidence="1" type="ORF">E4U43_001266</name>
</gene>
<protein>
    <submittedName>
        <fullName evidence="1">Uncharacterized protein</fullName>
    </submittedName>
</protein>
<comment type="caution">
    <text evidence="1">The sequence shown here is derived from an EMBL/GenBank/DDBJ whole genome shotgun (WGS) entry which is preliminary data.</text>
</comment>
<proteinExistence type="predicted"/>
<evidence type="ECO:0000313" key="2">
    <source>
        <dbReference type="Proteomes" id="UP000748025"/>
    </source>
</evidence>
<evidence type="ECO:0000313" key="1">
    <source>
        <dbReference type="EMBL" id="KAG6001656.1"/>
    </source>
</evidence>
<name>A0A9P7NAI9_9HYPO</name>
<reference evidence="1" key="1">
    <citation type="journal article" date="2020" name="bioRxiv">
        <title>Whole genome comparisons of ergot fungi reveals the divergence and evolution of species within the genus Claviceps are the result of varying mechanisms driving genome evolution and host range expansion.</title>
        <authorList>
            <person name="Wyka S.A."/>
            <person name="Mondo S.J."/>
            <person name="Liu M."/>
            <person name="Dettman J."/>
            <person name="Nalam V."/>
            <person name="Broders K.D."/>
        </authorList>
    </citation>
    <scope>NUCLEOTIDE SEQUENCE</scope>
    <source>
        <strain evidence="1">CCC 602</strain>
    </source>
</reference>
<accession>A0A9P7NAI9</accession>
<dbReference type="Proteomes" id="UP000748025">
    <property type="component" value="Unassembled WGS sequence"/>
</dbReference>
<keyword evidence="2" id="KW-1185">Reference proteome</keyword>
<organism evidence="1 2">
    <name type="scientific">Claviceps pusilla</name>
    <dbReference type="NCBI Taxonomy" id="123648"/>
    <lineage>
        <taxon>Eukaryota</taxon>
        <taxon>Fungi</taxon>
        <taxon>Dikarya</taxon>
        <taxon>Ascomycota</taxon>
        <taxon>Pezizomycotina</taxon>
        <taxon>Sordariomycetes</taxon>
        <taxon>Hypocreomycetidae</taxon>
        <taxon>Hypocreales</taxon>
        <taxon>Clavicipitaceae</taxon>
        <taxon>Claviceps</taxon>
    </lineage>
</organism>
<sequence length="66" mass="6876">MALKDLASMTAEAFFENCRSRKRGGRGEMNSEGPISKFSDMESIFGAGANGSRFQGAGARAGAKVG</sequence>
<dbReference type="EMBL" id="SRPW01001406">
    <property type="protein sequence ID" value="KAG6001656.1"/>
    <property type="molecule type" value="Genomic_DNA"/>
</dbReference>